<dbReference type="GO" id="GO:0020037">
    <property type="term" value="F:heme binding"/>
    <property type="evidence" value="ECO:0007669"/>
    <property type="project" value="InterPro"/>
</dbReference>
<evidence type="ECO:0000256" key="2">
    <source>
        <dbReference type="ARBA" id="ARBA00022748"/>
    </source>
</evidence>
<organism evidence="5">
    <name type="scientific">Archaeoglobus fulgidus</name>
    <dbReference type="NCBI Taxonomy" id="2234"/>
    <lineage>
        <taxon>Archaea</taxon>
        <taxon>Methanobacteriati</taxon>
        <taxon>Methanobacteriota</taxon>
        <taxon>Archaeoglobi</taxon>
        <taxon>Archaeoglobales</taxon>
        <taxon>Archaeoglobaceae</taxon>
        <taxon>Archaeoglobus</taxon>
    </lineage>
</organism>
<accession>A0A7C2SK77</accession>
<feature type="transmembrane region" description="Helical" evidence="3">
    <location>
        <begin position="473"/>
        <end position="492"/>
    </location>
</feature>
<keyword evidence="5" id="KW-0456">Lyase</keyword>
<dbReference type="PANTHER" id="PTHR43653">
    <property type="entry name" value="CYTOCHROME C ASSEMBLY PROTEIN-RELATED"/>
    <property type="match status" value="1"/>
</dbReference>
<comment type="caution">
    <text evidence="5">The sequence shown here is derived from an EMBL/GenBank/DDBJ whole genome shotgun (WGS) entry which is preliminary data.</text>
</comment>
<feature type="transmembrane region" description="Helical" evidence="3">
    <location>
        <begin position="116"/>
        <end position="139"/>
    </location>
</feature>
<keyword evidence="3" id="KW-0472">Membrane</keyword>
<keyword evidence="3" id="KW-1133">Transmembrane helix</keyword>
<name>A0A7C2SK77_ARCFL</name>
<evidence type="ECO:0000313" key="5">
    <source>
        <dbReference type="EMBL" id="HET20828.1"/>
    </source>
</evidence>
<feature type="transmembrane region" description="Helical" evidence="3">
    <location>
        <begin position="247"/>
        <end position="267"/>
    </location>
</feature>
<evidence type="ECO:0000256" key="1">
    <source>
        <dbReference type="ARBA" id="ARBA00009186"/>
    </source>
</evidence>
<feature type="domain" description="Cytochrome c assembly protein" evidence="4">
    <location>
        <begin position="80"/>
        <end position="264"/>
    </location>
</feature>
<dbReference type="GO" id="GO:0017004">
    <property type="term" value="P:cytochrome complex assembly"/>
    <property type="evidence" value="ECO:0007669"/>
    <property type="project" value="UniProtKB-KW"/>
</dbReference>
<keyword evidence="3" id="KW-0812">Transmembrane</keyword>
<dbReference type="InterPro" id="IPR003567">
    <property type="entry name" value="Cyt_c_biogenesis"/>
</dbReference>
<evidence type="ECO:0000256" key="3">
    <source>
        <dbReference type="SAM" id="Phobius"/>
    </source>
</evidence>
<reference evidence="5" key="1">
    <citation type="journal article" date="2020" name="mSystems">
        <title>Genome- and Community-Level Interaction Insights into Carbon Utilization and Element Cycling Functions of Hydrothermarchaeota in Hydrothermal Sediment.</title>
        <authorList>
            <person name="Zhou Z."/>
            <person name="Liu Y."/>
            <person name="Xu W."/>
            <person name="Pan J."/>
            <person name="Luo Z.H."/>
            <person name="Li M."/>
        </authorList>
    </citation>
    <scope>NUCLEOTIDE SEQUENCE [LARGE SCALE GENOMIC DNA]</scope>
    <source>
        <strain evidence="5">SpSt-12</strain>
        <strain evidence="6">SpSt-87</strain>
    </source>
</reference>
<feature type="transmembrane region" description="Helical" evidence="3">
    <location>
        <begin position="159"/>
        <end position="180"/>
    </location>
</feature>
<comment type="similarity">
    <text evidence="1">Belongs to the CcmF/CycK/Ccl1/NrfE/CcsA family.</text>
</comment>
<feature type="transmembrane region" description="Helical" evidence="3">
    <location>
        <begin position="279"/>
        <end position="296"/>
    </location>
</feature>
<dbReference type="PANTHER" id="PTHR43653:SF1">
    <property type="entry name" value="CYTOCHROME C-TYPE BIOGENESIS PROTEIN CCMF"/>
    <property type="match status" value="1"/>
</dbReference>
<dbReference type="Pfam" id="PF01578">
    <property type="entry name" value="Cytochrom_C_asm"/>
    <property type="match status" value="1"/>
</dbReference>
<dbReference type="EMBL" id="DTLB01000052">
    <property type="protein sequence ID" value="HFW33235.1"/>
    <property type="molecule type" value="Genomic_DNA"/>
</dbReference>
<gene>
    <name evidence="5" type="ORF">ENN70_01710</name>
    <name evidence="6" type="ORF">ENW66_09875</name>
</gene>
<feature type="transmembrane region" description="Helical" evidence="3">
    <location>
        <begin position="32"/>
        <end position="53"/>
    </location>
</feature>
<feature type="transmembrane region" description="Helical" evidence="3">
    <location>
        <begin position="87"/>
        <end position="104"/>
    </location>
</feature>
<dbReference type="GO" id="GO:0016020">
    <property type="term" value="C:membrane"/>
    <property type="evidence" value="ECO:0007669"/>
    <property type="project" value="InterPro"/>
</dbReference>
<feature type="transmembrane region" description="Helical" evidence="3">
    <location>
        <begin position="192"/>
        <end position="210"/>
    </location>
</feature>
<dbReference type="PRINTS" id="PR01410">
    <property type="entry name" value="CCBIOGENESIS"/>
</dbReference>
<evidence type="ECO:0000313" key="6">
    <source>
        <dbReference type="EMBL" id="HFW33235.1"/>
    </source>
</evidence>
<dbReference type="AlphaFoldDB" id="A0A7C2SK77"/>
<feature type="transmembrane region" description="Helical" evidence="3">
    <location>
        <begin position="308"/>
        <end position="330"/>
    </location>
</feature>
<dbReference type="GO" id="GO:0015232">
    <property type="term" value="F:heme transmembrane transporter activity"/>
    <property type="evidence" value="ECO:0007669"/>
    <property type="project" value="InterPro"/>
</dbReference>
<keyword evidence="2" id="KW-0201">Cytochrome c-type biogenesis</keyword>
<protein>
    <submittedName>
        <fullName evidence="5">Heme lyase CcmF/NrfE family subunit</fullName>
    </submittedName>
</protein>
<proteinExistence type="inferred from homology"/>
<evidence type="ECO:0000259" key="4">
    <source>
        <dbReference type="Pfam" id="PF01578"/>
    </source>
</evidence>
<dbReference type="InterPro" id="IPR002541">
    <property type="entry name" value="Cyt_c_assembly"/>
</dbReference>
<feature type="transmembrane region" description="Helical" evidence="3">
    <location>
        <begin position="336"/>
        <end position="353"/>
    </location>
</feature>
<feature type="transmembrane region" description="Helical" evidence="3">
    <location>
        <begin position="6"/>
        <end position="25"/>
    </location>
</feature>
<sequence length="497" mass="55711">MEPGFLLLITSLITCFLAFTFFLAKKGQLGEILLYISTSIAFATLLLLLNYLITDSFSIWYVYANSNAEMSLLYKISALWAGREGSLLLWVVFNLLITSSYINWGKKDDRKAKVAAVMTLFTSYLIANIILFSNPFVVLPYTPPNGAGLNPLLRTVEMVFHPPVVFLAYSLSALLFSVTLANSYGERTVARLTWIFLTLGIVIGGWWAYRTLGWGGFWGWDPVENASLLPWLTLTAYFHLTRGREYFAYLTFSLILFATFITRSGIVSSVHSFGEASEYSYIIPILFSLTPLVYKIRELSISSLCNRNLPVIFSSAALVVFLGTVAGISVTVKREYFLITFLPIFALIVLLAILKIKKISMPSTLTHLGVILLFVGATSVWLFEDARTITVTQNSTGEYLLLDMKISGDAEKSTLTAFIKTPEGVIAPKLHFYPDNRIVSTVEIVTEIFWDSYYAIKSFDRNTVTLEYYRVPMINAVWIGSALMVLGVFLRLSGKSF</sequence>
<feature type="transmembrane region" description="Helical" evidence="3">
    <location>
        <begin position="365"/>
        <end position="383"/>
    </location>
</feature>
<dbReference type="GO" id="GO:0016829">
    <property type="term" value="F:lyase activity"/>
    <property type="evidence" value="ECO:0007669"/>
    <property type="project" value="UniProtKB-KW"/>
</dbReference>
<dbReference type="EMBL" id="DSCQ01000021">
    <property type="protein sequence ID" value="HET20828.1"/>
    <property type="molecule type" value="Genomic_DNA"/>
</dbReference>